<evidence type="ECO:0000256" key="1">
    <source>
        <dbReference type="SAM" id="MobiDB-lite"/>
    </source>
</evidence>
<dbReference type="AlphaFoldDB" id="A0A3P3Z7S3"/>
<feature type="compositionally biased region" description="Basic and acidic residues" evidence="1">
    <location>
        <begin position="110"/>
        <end position="121"/>
    </location>
</feature>
<protein>
    <submittedName>
        <fullName evidence="3">Hypothetical_protein</fullName>
    </submittedName>
</protein>
<accession>A0A3P3Z7S3</accession>
<dbReference type="InterPro" id="IPR029063">
    <property type="entry name" value="SAM-dependent_MTases_sf"/>
</dbReference>
<gene>
    <name evidence="3" type="ORF">LBRM2904_24.0960</name>
</gene>
<keyword evidence="2" id="KW-0732">Signal</keyword>
<proteinExistence type="predicted"/>
<dbReference type="EMBL" id="LS997623">
    <property type="protein sequence ID" value="SYZ66257.1"/>
    <property type="molecule type" value="Genomic_DNA"/>
</dbReference>
<feature type="region of interest" description="Disordered" evidence="1">
    <location>
        <begin position="110"/>
        <end position="142"/>
    </location>
</feature>
<name>A0A3P3Z7S3_LEIBR</name>
<dbReference type="SUPFAM" id="SSF53335">
    <property type="entry name" value="S-adenosyl-L-methionine-dependent methyltransferases"/>
    <property type="match status" value="1"/>
</dbReference>
<sequence length="598" mass="64830">MDVCVFCFFAFALVSSLHRFKAPSLTEYPSKMTGIVLSPFWRSRSSSSLLGSPPRTLPPPSLVPLHCAPYRLRTASALPHSPPCRSSFPNSILSRWASAHVRACAVRRTENEDLRQRRREPSSTAYAPSHKTAEASRPDCMSNSNPMATCVKAEQPMTGSRPDTETRATATCASAVATTEAAALSSAAADFSAIPTSNALLSARLKRELKSLWCANDPATMALRDTSRTIMARGTPPKSAEVASVVPPFKVGTVEIYRRFPEAYDLLMDHHNCTAVRHTLLEDVLGRIARTGTIAPGPVDAAAETSGQRRTQPWVRVADFGCGTGRIEGMVAQHPAVQAIYAYDSEVSMLRRCLANTVRSAAQSGHYDTVTLLPVAAPAETMGEGNTPSAASHALSSPSVLCGADHSKAETKAPSAVLQLCLRPVPFQAIQSNFLTETQHPRCPLVVCAWSLSYVMRMQWGEDRWHAAVDSVVQSLLSLLDNTRSDAAVVILETLGNGSAVPTRQSTYTQRLEERFGFTRTWVRTDYEFKSTADAERMVRFFFGEKMLAQLTSDDVRSGAGENGVTDDTGSGGGCRLMECTGIWTHWKAREAPAGATQ</sequence>
<reference evidence="3 4" key="1">
    <citation type="submission" date="2018-09" db="EMBL/GenBank/DDBJ databases">
        <authorList>
            <person name="Peiro R."/>
            <person name="Begona"/>
            <person name="Cbmso G."/>
            <person name="Lopez M."/>
            <person name="Gonzalez S."/>
        </authorList>
    </citation>
    <scope>NUCLEOTIDE SEQUENCE [LARGE SCALE GENOMIC DNA]</scope>
</reference>
<evidence type="ECO:0000313" key="3">
    <source>
        <dbReference type="EMBL" id="SYZ66257.1"/>
    </source>
</evidence>
<evidence type="ECO:0000313" key="4">
    <source>
        <dbReference type="Proteomes" id="UP000319462"/>
    </source>
</evidence>
<organism evidence="3 4">
    <name type="scientific">Leishmania braziliensis MHOM/BR/75/M2904</name>
    <dbReference type="NCBI Taxonomy" id="420245"/>
    <lineage>
        <taxon>Eukaryota</taxon>
        <taxon>Discoba</taxon>
        <taxon>Euglenozoa</taxon>
        <taxon>Kinetoplastea</taxon>
        <taxon>Metakinetoplastina</taxon>
        <taxon>Trypanosomatida</taxon>
        <taxon>Trypanosomatidae</taxon>
        <taxon>Leishmaniinae</taxon>
        <taxon>Leishmania</taxon>
        <taxon>Leishmania braziliensis species complex</taxon>
    </lineage>
</organism>
<feature type="chain" id="PRO_5018249192" evidence="2">
    <location>
        <begin position="17"/>
        <end position="598"/>
    </location>
</feature>
<dbReference type="Proteomes" id="UP000319462">
    <property type="component" value="Chromosome 24"/>
</dbReference>
<evidence type="ECO:0000256" key="2">
    <source>
        <dbReference type="SAM" id="SignalP"/>
    </source>
</evidence>
<feature type="signal peptide" evidence="2">
    <location>
        <begin position="1"/>
        <end position="16"/>
    </location>
</feature>